<feature type="compositionally biased region" description="Low complexity" evidence="3">
    <location>
        <begin position="10"/>
        <end position="20"/>
    </location>
</feature>
<evidence type="ECO:0000256" key="1">
    <source>
        <dbReference type="ARBA" id="ARBA00022679"/>
    </source>
</evidence>
<feature type="region of interest" description="Disordered" evidence="3">
    <location>
        <begin position="1"/>
        <end position="86"/>
    </location>
</feature>
<dbReference type="AlphaFoldDB" id="A0A538SM32"/>
<organism evidence="5 6">
    <name type="scientific">Eiseniibacteriota bacterium</name>
    <dbReference type="NCBI Taxonomy" id="2212470"/>
    <lineage>
        <taxon>Bacteria</taxon>
        <taxon>Candidatus Eiseniibacteriota</taxon>
    </lineage>
</organism>
<gene>
    <name evidence="5" type="ORF">E6K72_09135</name>
</gene>
<dbReference type="GO" id="GO:0016301">
    <property type="term" value="F:kinase activity"/>
    <property type="evidence" value="ECO:0007669"/>
    <property type="project" value="UniProtKB-KW"/>
</dbReference>
<dbReference type="Gene3D" id="3.40.1190.20">
    <property type="match status" value="1"/>
</dbReference>
<protein>
    <submittedName>
        <fullName evidence="5">Sugar kinase</fullName>
    </submittedName>
</protein>
<keyword evidence="1" id="KW-0808">Transferase</keyword>
<sequence length="397" mass="42430">MPRGLGGSGALARAAASRGGDTSRAPQRLGAHGRDGTRAHGAGGGGCDVSPRGAREGGAGGARSGGRAAARRREDGRLGGAARSGARPAAAPAEIVVVGSVALDSVRTPFGESGDALGGSASYFSLSACHFAPVRMVAVVGEDFPPEHRETFRSRGVDLEGLETAPGRTFRWRGEYAVELGHAHTLETQLNVFSDFHPRLDDRHRACPFVFLANIDPELQLEVLGQMRRPRLTVSDTMNYWIARKPDRVLEVLRRVDVALLNEEEAKSLAGETQLVRAADRLLDQGASAVIVKKGEHGALYRSREERFITPAYPVEALTDPTGAGDSFAGGFIGWLARCGRDDGHALRQALACGTAMASIAIEDFSPRRLLETDREEIARRVGLLHHMASFDLQPVF</sequence>
<dbReference type="Proteomes" id="UP000317716">
    <property type="component" value="Unassembled WGS sequence"/>
</dbReference>
<feature type="domain" description="Carbohydrate kinase PfkB" evidence="4">
    <location>
        <begin position="132"/>
        <end position="371"/>
    </location>
</feature>
<dbReference type="Pfam" id="PF00294">
    <property type="entry name" value="PfkB"/>
    <property type="match status" value="1"/>
</dbReference>
<evidence type="ECO:0000256" key="2">
    <source>
        <dbReference type="ARBA" id="ARBA00022777"/>
    </source>
</evidence>
<dbReference type="GO" id="GO:0005829">
    <property type="term" value="C:cytosol"/>
    <property type="evidence" value="ECO:0007669"/>
    <property type="project" value="TreeGrafter"/>
</dbReference>
<dbReference type="PROSITE" id="PS00584">
    <property type="entry name" value="PFKB_KINASES_2"/>
    <property type="match status" value="1"/>
</dbReference>
<dbReference type="EMBL" id="VBOS01000322">
    <property type="protein sequence ID" value="TMQ52422.1"/>
    <property type="molecule type" value="Genomic_DNA"/>
</dbReference>
<evidence type="ECO:0000313" key="5">
    <source>
        <dbReference type="EMBL" id="TMQ52422.1"/>
    </source>
</evidence>
<dbReference type="InterPro" id="IPR029056">
    <property type="entry name" value="Ribokinase-like"/>
</dbReference>
<evidence type="ECO:0000259" key="4">
    <source>
        <dbReference type="Pfam" id="PF00294"/>
    </source>
</evidence>
<keyword evidence="2 5" id="KW-0418">Kinase</keyword>
<proteinExistence type="predicted"/>
<accession>A0A538SM32</accession>
<evidence type="ECO:0000313" key="6">
    <source>
        <dbReference type="Proteomes" id="UP000317716"/>
    </source>
</evidence>
<comment type="caution">
    <text evidence="5">The sequence shown here is derived from an EMBL/GenBank/DDBJ whole genome shotgun (WGS) entry which is preliminary data.</text>
</comment>
<dbReference type="InterPro" id="IPR011611">
    <property type="entry name" value="PfkB_dom"/>
</dbReference>
<reference evidence="5 6" key="1">
    <citation type="journal article" date="2019" name="Nat. Microbiol.">
        <title>Mediterranean grassland soil C-N compound turnover is dependent on rainfall and depth, and is mediated by genomically divergent microorganisms.</title>
        <authorList>
            <person name="Diamond S."/>
            <person name="Andeer P.F."/>
            <person name="Li Z."/>
            <person name="Crits-Christoph A."/>
            <person name="Burstein D."/>
            <person name="Anantharaman K."/>
            <person name="Lane K.R."/>
            <person name="Thomas B.C."/>
            <person name="Pan C."/>
            <person name="Northen T.R."/>
            <person name="Banfield J.F."/>
        </authorList>
    </citation>
    <scope>NUCLEOTIDE SEQUENCE [LARGE SCALE GENOMIC DNA]</scope>
    <source>
        <strain evidence="5">WS_2</strain>
    </source>
</reference>
<name>A0A538SM32_UNCEI</name>
<dbReference type="PANTHER" id="PTHR10584:SF166">
    <property type="entry name" value="RIBOKINASE"/>
    <property type="match status" value="1"/>
</dbReference>
<dbReference type="SUPFAM" id="SSF53613">
    <property type="entry name" value="Ribokinase-like"/>
    <property type="match status" value="1"/>
</dbReference>
<dbReference type="InterPro" id="IPR002173">
    <property type="entry name" value="Carboh/pur_kinase_PfkB_CS"/>
</dbReference>
<evidence type="ECO:0000256" key="3">
    <source>
        <dbReference type="SAM" id="MobiDB-lite"/>
    </source>
</evidence>
<dbReference type="PANTHER" id="PTHR10584">
    <property type="entry name" value="SUGAR KINASE"/>
    <property type="match status" value="1"/>
</dbReference>